<sequence length="187" mass="20969">MSRSSCGTAPSPLRRLALHSHVSTFVYAGLVSSAQLLGTTFRFTSTQKLFFQHFQHLRRISSTFFERLHAAFRTFFPAKPTANSARVAAKNRLRMILVADRCALAPESIVEMRQSIVNALSDYVEIEDEEGTLGVDVSVTTDEELGTVYSVSVPVKRVRAEFRDSDVEEMSSRVEGGGYRDIDIKWE</sequence>
<evidence type="ECO:0000313" key="2">
    <source>
        <dbReference type="EMBL" id="GHP07461.1"/>
    </source>
</evidence>
<keyword evidence="3" id="KW-1185">Reference proteome</keyword>
<evidence type="ECO:0000256" key="1">
    <source>
        <dbReference type="ARBA" id="ARBA00008168"/>
    </source>
</evidence>
<dbReference type="Gene3D" id="3.30.1070.10">
    <property type="entry name" value="Cell division topological specificity factor MinE"/>
    <property type="match status" value="1"/>
</dbReference>
<reference evidence="2" key="1">
    <citation type="submission" date="2020-10" db="EMBL/GenBank/DDBJ databases">
        <title>Unveiling of a novel bifunctional photoreceptor, Dualchrome1, isolated from a cosmopolitan green alga.</title>
        <authorList>
            <person name="Suzuki S."/>
            <person name="Kawachi M."/>
        </authorList>
    </citation>
    <scope>NUCLEOTIDE SEQUENCE</scope>
    <source>
        <strain evidence="2">NIES 2893</strain>
    </source>
</reference>
<keyword evidence="2" id="KW-0132">Cell division</keyword>
<dbReference type="GO" id="GO:0051301">
    <property type="term" value="P:cell division"/>
    <property type="evidence" value="ECO:0007669"/>
    <property type="project" value="UniProtKB-KW"/>
</dbReference>
<dbReference type="InterPro" id="IPR005527">
    <property type="entry name" value="MinE"/>
</dbReference>
<keyword evidence="2" id="KW-0131">Cell cycle</keyword>
<dbReference type="InterPro" id="IPR036707">
    <property type="entry name" value="MinE_sf"/>
</dbReference>
<dbReference type="AlphaFoldDB" id="A0A830HPT4"/>
<protein>
    <submittedName>
        <fullName evidence="2">Cell division topological specificity factor</fullName>
    </submittedName>
</protein>
<dbReference type="Proteomes" id="UP000660262">
    <property type="component" value="Unassembled WGS sequence"/>
</dbReference>
<comment type="caution">
    <text evidence="2">The sequence shown here is derived from an EMBL/GenBank/DDBJ whole genome shotgun (WGS) entry which is preliminary data.</text>
</comment>
<dbReference type="Pfam" id="PF03776">
    <property type="entry name" value="MinE"/>
    <property type="match status" value="1"/>
</dbReference>
<accession>A0A830HPT4</accession>
<comment type="similarity">
    <text evidence="1">Belongs to the MinE family.</text>
</comment>
<organism evidence="2 3">
    <name type="scientific">Pycnococcus provasolii</name>
    <dbReference type="NCBI Taxonomy" id="41880"/>
    <lineage>
        <taxon>Eukaryota</taxon>
        <taxon>Viridiplantae</taxon>
        <taxon>Chlorophyta</taxon>
        <taxon>Pseudoscourfieldiophyceae</taxon>
        <taxon>Pseudoscourfieldiales</taxon>
        <taxon>Pycnococcaceae</taxon>
        <taxon>Pycnococcus</taxon>
    </lineage>
</organism>
<proteinExistence type="inferred from homology"/>
<gene>
    <name evidence="2" type="ORF">PPROV_000620300</name>
</gene>
<dbReference type="OrthoDB" id="1606438at2759"/>
<dbReference type="EMBL" id="BNJQ01000017">
    <property type="protein sequence ID" value="GHP07461.1"/>
    <property type="molecule type" value="Genomic_DNA"/>
</dbReference>
<name>A0A830HPT4_9CHLO</name>
<evidence type="ECO:0000313" key="3">
    <source>
        <dbReference type="Proteomes" id="UP000660262"/>
    </source>
</evidence>